<dbReference type="GO" id="GO:0004222">
    <property type="term" value="F:metalloendopeptidase activity"/>
    <property type="evidence" value="ECO:0007669"/>
    <property type="project" value="TreeGrafter"/>
</dbReference>
<dbReference type="CDD" id="cd12797">
    <property type="entry name" value="M23_peptidase"/>
    <property type="match status" value="1"/>
</dbReference>
<reference evidence="3 4" key="1">
    <citation type="journal article" date="2012" name="BMC Genomics">
        <title>Genome-guided analysis of physiological and morphological traits of the fermentative acetate oxidizer Thermacetogenium phaeum.</title>
        <authorList>
            <person name="Oehler D."/>
            <person name="Poehlein A."/>
            <person name="Leimbach A."/>
            <person name="Muller N."/>
            <person name="Daniel R."/>
            <person name="Gottschalk G."/>
            <person name="Schink B."/>
        </authorList>
    </citation>
    <scope>NUCLEOTIDE SEQUENCE [LARGE SCALE GENOMIC DNA]</scope>
    <source>
        <strain evidence="4">ATCC BAA-254 / DSM 26808 / PB</strain>
    </source>
</reference>
<dbReference type="InterPro" id="IPR016047">
    <property type="entry name" value="M23ase_b-sheet_dom"/>
</dbReference>
<accession>K4LFK0</accession>
<sequence>MRSAFYLPGRNWSRRARGFCLRLAAAAALFVLILGISGFGGEPGRFVRRAVDYALTRNYDLAGYGAQIARVLQDIREAAVPQGKQGLEVEVAAPQREESYSLPDLPVSGRLVRGFGWQEDGSGWPRFSEGIELAVQEGALVRAALPGKVSRVAEDRSLGKIVVIEHGGAGSTLYGRLGEVGVKEGQDVAQGQVIGAVSGNLFHFELKEGDSLVDPLSRLQQR</sequence>
<dbReference type="Gene3D" id="2.70.70.10">
    <property type="entry name" value="Glucose Permease (Domain IIA)"/>
    <property type="match status" value="1"/>
</dbReference>
<name>K4LFK0_THEPS</name>
<dbReference type="Proteomes" id="UP000000467">
    <property type="component" value="Chromosome"/>
</dbReference>
<dbReference type="InterPro" id="IPR011055">
    <property type="entry name" value="Dup_hybrid_motif"/>
</dbReference>
<dbReference type="eggNOG" id="COG4942">
    <property type="taxonomic scope" value="Bacteria"/>
</dbReference>
<dbReference type="Pfam" id="PF01551">
    <property type="entry name" value="Peptidase_M23"/>
    <property type="match status" value="1"/>
</dbReference>
<feature type="domain" description="M23ase beta-sheet core" evidence="2">
    <location>
        <begin position="127"/>
        <end position="215"/>
    </location>
</feature>
<keyword evidence="1" id="KW-0732">Signal</keyword>
<organism evidence="3 4">
    <name type="scientific">Thermacetogenium phaeum (strain ATCC BAA-254 / DSM 26808 / PB)</name>
    <dbReference type="NCBI Taxonomy" id="1089553"/>
    <lineage>
        <taxon>Bacteria</taxon>
        <taxon>Bacillati</taxon>
        <taxon>Bacillota</taxon>
        <taxon>Clostridia</taxon>
        <taxon>Thermoanaerobacterales</taxon>
        <taxon>Thermoanaerobacteraceae</taxon>
        <taxon>Thermacetogenium</taxon>
    </lineage>
</organism>
<evidence type="ECO:0000259" key="2">
    <source>
        <dbReference type="Pfam" id="PF01551"/>
    </source>
</evidence>
<dbReference type="HOGENOM" id="CLU_029425_10_0_9"/>
<proteinExistence type="predicted"/>
<dbReference type="STRING" id="1089553.Tph_c06050"/>
<dbReference type="KEGG" id="tpz:Tph_c06050"/>
<dbReference type="PANTHER" id="PTHR21666:SF289">
    <property type="entry name" value="L-ALA--D-GLU ENDOPEPTIDASE"/>
    <property type="match status" value="1"/>
</dbReference>
<dbReference type="InterPro" id="IPR050570">
    <property type="entry name" value="Cell_wall_metabolism_enzyme"/>
</dbReference>
<keyword evidence="4" id="KW-1185">Reference proteome</keyword>
<evidence type="ECO:0000256" key="1">
    <source>
        <dbReference type="ARBA" id="ARBA00022729"/>
    </source>
</evidence>
<dbReference type="EMBL" id="CP003732">
    <property type="protein sequence ID" value="AFV10842.1"/>
    <property type="molecule type" value="Genomic_DNA"/>
</dbReference>
<evidence type="ECO:0000313" key="3">
    <source>
        <dbReference type="EMBL" id="AFV10842.1"/>
    </source>
</evidence>
<dbReference type="PANTHER" id="PTHR21666">
    <property type="entry name" value="PEPTIDASE-RELATED"/>
    <property type="match status" value="1"/>
</dbReference>
<gene>
    <name evidence="3" type="ordered locus">Tph_c06050</name>
</gene>
<dbReference type="SUPFAM" id="SSF51261">
    <property type="entry name" value="Duplicated hybrid motif"/>
    <property type="match status" value="1"/>
</dbReference>
<dbReference type="AlphaFoldDB" id="K4LFK0"/>
<evidence type="ECO:0000313" key="4">
    <source>
        <dbReference type="Proteomes" id="UP000000467"/>
    </source>
</evidence>
<protein>
    <submittedName>
        <fullName evidence="3">Peptidase M23</fullName>
    </submittedName>
</protein>